<organism evidence="22 23">
    <name type="scientific">Mytilus coruscus</name>
    <name type="common">Sea mussel</name>
    <dbReference type="NCBI Taxonomy" id="42192"/>
    <lineage>
        <taxon>Eukaryota</taxon>
        <taxon>Metazoa</taxon>
        <taxon>Spiralia</taxon>
        <taxon>Lophotrochozoa</taxon>
        <taxon>Mollusca</taxon>
        <taxon>Bivalvia</taxon>
        <taxon>Autobranchia</taxon>
        <taxon>Pteriomorphia</taxon>
        <taxon>Mytilida</taxon>
        <taxon>Mytiloidea</taxon>
        <taxon>Mytilidae</taxon>
        <taxon>Mytilinae</taxon>
        <taxon>Mytilus</taxon>
    </lineage>
</organism>
<comment type="similarity">
    <text evidence="4">Belongs to the glycosyltransferase 31 family. Beta3-Gal-T subfamily.</text>
</comment>
<keyword evidence="13 20" id="KW-1133">Transmembrane helix</keyword>
<dbReference type="UniPathway" id="UPA00378"/>
<evidence type="ECO:0000313" key="23">
    <source>
        <dbReference type="Proteomes" id="UP000507470"/>
    </source>
</evidence>
<comment type="subunit">
    <text evidence="5">Homodimer; disulfide-linked.</text>
</comment>
<evidence type="ECO:0000256" key="15">
    <source>
        <dbReference type="ARBA" id="ARBA00023157"/>
    </source>
</evidence>
<evidence type="ECO:0000256" key="10">
    <source>
        <dbReference type="ARBA" id="ARBA00022723"/>
    </source>
</evidence>
<dbReference type="GO" id="GO:0030145">
    <property type="term" value="F:manganese ion binding"/>
    <property type="evidence" value="ECO:0007669"/>
    <property type="project" value="UniProtKB-ARBA"/>
</dbReference>
<evidence type="ECO:0000256" key="14">
    <source>
        <dbReference type="ARBA" id="ARBA00023136"/>
    </source>
</evidence>
<keyword evidence="17" id="KW-0464">Manganese</keyword>
<dbReference type="Proteomes" id="UP000507470">
    <property type="component" value="Unassembled WGS sequence"/>
</dbReference>
<keyword evidence="10" id="KW-0479">Metal-binding</keyword>
<keyword evidence="12" id="KW-0735">Signal-anchor</keyword>
<reference evidence="22 23" key="1">
    <citation type="submission" date="2020-06" db="EMBL/GenBank/DDBJ databases">
        <authorList>
            <person name="Li R."/>
            <person name="Bekaert M."/>
        </authorList>
    </citation>
    <scope>NUCLEOTIDE SEQUENCE [LARGE SCALE GENOMIC DNA]</scope>
    <source>
        <strain evidence="23">wild</strain>
    </source>
</reference>
<dbReference type="SUPFAM" id="SSF53448">
    <property type="entry name" value="Nucleotide-diphospho-sugar transferases"/>
    <property type="match status" value="1"/>
</dbReference>
<keyword evidence="8 22" id="KW-0808">Transferase</keyword>
<evidence type="ECO:0000256" key="13">
    <source>
        <dbReference type="ARBA" id="ARBA00022989"/>
    </source>
</evidence>
<evidence type="ECO:0000256" key="12">
    <source>
        <dbReference type="ARBA" id="ARBA00022968"/>
    </source>
</evidence>
<keyword evidence="14 20" id="KW-0472">Membrane</keyword>
<dbReference type="Pfam" id="PF02434">
    <property type="entry name" value="Fringe"/>
    <property type="match status" value="1"/>
</dbReference>
<evidence type="ECO:0000256" key="4">
    <source>
        <dbReference type="ARBA" id="ARBA00006462"/>
    </source>
</evidence>
<comment type="pathway">
    <text evidence="3">Protein modification; protein glycosylation.</text>
</comment>
<comment type="subcellular location">
    <subcellularLocation>
        <location evidence="2">Membrane</location>
        <topology evidence="2">Single-pass type II membrane protein</topology>
    </subcellularLocation>
</comment>
<keyword evidence="9 20" id="KW-0812">Transmembrane</keyword>
<dbReference type="OrthoDB" id="414175at2759"/>
<keyword evidence="16" id="KW-0325">Glycoprotein</keyword>
<evidence type="ECO:0000256" key="18">
    <source>
        <dbReference type="ARBA" id="ARBA00040898"/>
    </source>
</evidence>
<dbReference type="AlphaFoldDB" id="A0A6J8C539"/>
<evidence type="ECO:0000256" key="3">
    <source>
        <dbReference type="ARBA" id="ARBA00004922"/>
    </source>
</evidence>
<evidence type="ECO:0000256" key="2">
    <source>
        <dbReference type="ARBA" id="ARBA00004606"/>
    </source>
</evidence>
<name>A0A6J8C539_MYTCO</name>
<evidence type="ECO:0000256" key="6">
    <source>
        <dbReference type="ARBA" id="ARBA00012557"/>
    </source>
</evidence>
<comment type="cofactor">
    <cofactor evidence="1">
        <name>Mn(2+)</name>
        <dbReference type="ChEBI" id="CHEBI:29035"/>
    </cofactor>
</comment>
<feature type="transmembrane region" description="Helical" evidence="20">
    <location>
        <begin position="44"/>
        <end position="63"/>
    </location>
</feature>
<dbReference type="GO" id="GO:0000166">
    <property type="term" value="F:nucleotide binding"/>
    <property type="evidence" value="ECO:0007669"/>
    <property type="project" value="UniProtKB-KW"/>
</dbReference>
<dbReference type="PANTHER" id="PTHR23033">
    <property type="entry name" value="BETA1,3-GALACTOSYLTRANSFERASE"/>
    <property type="match status" value="1"/>
</dbReference>
<evidence type="ECO:0000256" key="9">
    <source>
        <dbReference type="ARBA" id="ARBA00022692"/>
    </source>
</evidence>
<dbReference type="FunFam" id="3.90.550.50:FF:000017">
    <property type="entry name" value="Glycoprotein-N-acetylgalactosamine 3-beta-galactosyltransferase 1"/>
    <property type="match status" value="1"/>
</dbReference>
<evidence type="ECO:0000256" key="20">
    <source>
        <dbReference type="SAM" id="Phobius"/>
    </source>
</evidence>
<keyword evidence="11" id="KW-0547">Nucleotide-binding</keyword>
<keyword evidence="15" id="KW-1015">Disulfide bond</keyword>
<dbReference type="GO" id="GO:0016263">
    <property type="term" value="F:glycoprotein-N-acetylgalactosamine 3-beta-galactosyltransferase activity"/>
    <property type="evidence" value="ECO:0007669"/>
    <property type="project" value="UniProtKB-EC"/>
</dbReference>
<dbReference type="InterPro" id="IPR003378">
    <property type="entry name" value="Fringe-like_glycosylTrfase"/>
</dbReference>
<dbReference type="Gene3D" id="3.90.550.50">
    <property type="match status" value="1"/>
</dbReference>
<evidence type="ECO:0000313" key="22">
    <source>
        <dbReference type="EMBL" id="CAC5390234.1"/>
    </source>
</evidence>
<feature type="domain" description="Fringe-like glycosyltransferase" evidence="21">
    <location>
        <begin position="105"/>
        <end position="273"/>
    </location>
</feature>
<evidence type="ECO:0000256" key="16">
    <source>
        <dbReference type="ARBA" id="ARBA00023180"/>
    </source>
</evidence>
<evidence type="ECO:0000256" key="7">
    <source>
        <dbReference type="ARBA" id="ARBA00022676"/>
    </source>
</evidence>
<evidence type="ECO:0000256" key="5">
    <source>
        <dbReference type="ARBA" id="ARBA00011748"/>
    </source>
</evidence>
<evidence type="ECO:0000259" key="21">
    <source>
        <dbReference type="Pfam" id="PF02434"/>
    </source>
</evidence>
<dbReference type="EMBL" id="CACVKT020004486">
    <property type="protein sequence ID" value="CAC5390234.1"/>
    <property type="molecule type" value="Genomic_DNA"/>
</dbReference>
<dbReference type="InterPro" id="IPR029044">
    <property type="entry name" value="Nucleotide-diphossugar_trans"/>
</dbReference>
<keyword evidence="7 22" id="KW-0328">Glycosyltransferase</keyword>
<evidence type="ECO:0000256" key="8">
    <source>
        <dbReference type="ARBA" id="ARBA00022679"/>
    </source>
</evidence>
<protein>
    <recommendedName>
        <fullName evidence="18">Glycoprotein-N-acetylgalactosamine 3-beta-galactosyltransferase 1</fullName>
        <ecNumber evidence="6">2.4.1.122</ecNumber>
    </recommendedName>
</protein>
<dbReference type="EC" id="2.4.1.122" evidence="6"/>
<comment type="function">
    <text evidence="19">Glycosyltransferase that generates the core 1 O-glycan Gal-beta1-3GalNAc-alpha1-Ser/Thr (T antigen), which is a precursor for many extended O-glycans in glycoproteins.</text>
</comment>
<accession>A0A6J8C539</accession>
<evidence type="ECO:0000256" key="11">
    <source>
        <dbReference type="ARBA" id="ARBA00022741"/>
    </source>
</evidence>
<proteinExistence type="inferred from homology"/>
<sequence length="348" mass="40063">MNALPMEAYRDTVYGTTRDSTDNCKLKMNRRIIKYNCIYKKRDFFLGLFVGIVVTYLTTLTSLQPRSQNTKSSENAAIMIQNDDRLAHHDHNNIAENLKERVRVLCYIMTCPKNLETRAIHVKKTWGKRCNILLFMSSVSNSSFPTIGLNVSEGRQHLTQKEVGAFNYIFENYRDKADWFLKADDDTYVILENLRYFLKDYNTSDPIYFGHHFKKFSKQGYFSGGAGFVLSREALTRFGTKGKDPELCRKDGAASDAATGQCLEKVGVKVVNSSDALGRSRFHCFQPESHLFGDYPKWYYEYDANGPRKGMESISDHAISFHYVNPKLMHVMDLFIYHLKPHGIHSTE</sequence>
<evidence type="ECO:0000256" key="17">
    <source>
        <dbReference type="ARBA" id="ARBA00023211"/>
    </source>
</evidence>
<dbReference type="GO" id="GO:0016020">
    <property type="term" value="C:membrane"/>
    <property type="evidence" value="ECO:0007669"/>
    <property type="project" value="UniProtKB-SubCell"/>
</dbReference>
<evidence type="ECO:0000256" key="1">
    <source>
        <dbReference type="ARBA" id="ARBA00001936"/>
    </source>
</evidence>
<dbReference type="InterPro" id="IPR026050">
    <property type="entry name" value="C1GALT1/C1GALT1_chp1"/>
</dbReference>
<keyword evidence="23" id="KW-1185">Reference proteome</keyword>
<evidence type="ECO:0000256" key="19">
    <source>
        <dbReference type="ARBA" id="ARBA00059245"/>
    </source>
</evidence>
<dbReference type="PANTHER" id="PTHR23033:SF14">
    <property type="entry name" value="GLYCOPROTEIN-N-ACETYLGALACTOSAMINE 3-BETA-GALACTOSYLTRANSFERASE 1-RELATED"/>
    <property type="match status" value="1"/>
</dbReference>
<gene>
    <name evidence="22" type="ORF">MCOR_25347</name>
</gene>